<comment type="caution">
    <text evidence="1">The sequence shown here is derived from an EMBL/GenBank/DDBJ whole genome shotgun (WGS) entry which is preliminary data.</text>
</comment>
<dbReference type="EMBL" id="JAKWBL010000001">
    <property type="protein sequence ID" value="MCH5598402.1"/>
    <property type="molecule type" value="Genomic_DNA"/>
</dbReference>
<evidence type="ECO:0000313" key="1">
    <source>
        <dbReference type="EMBL" id="MCH5598402.1"/>
    </source>
</evidence>
<sequence length="181" mass="20711">MLQNDVLRLIWDNDKEGYAIKELTLLSGQNPYSFSDTKGSYTILYSPEKPSSSKQTILNEKGAPIQFPEPEYYYLESKWKSSTTAVALNRAGEAFLFYPSSVRKKDNAVHFSNKNDVVVTDAIWQLDSKYKNDLLVTITIKALKAGFFLLQHLPYSMEMQTIFNGQQSPEFYKENPLTTIL</sequence>
<gene>
    <name evidence="1" type="ORF">MKP09_11000</name>
</gene>
<name>A0ABS9SJ55_9BACT</name>
<keyword evidence="2" id="KW-1185">Reference proteome</keyword>
<accession>A0ABS9SJ55</accession>
<protein>
    <submittedName>
        <fullName evidence="1">Uncharacterized protein</fullName>
    </submittedName>
</protein>
<dbReference type="RefSeq" id="WP_240828931.1">
    <property type="nucleotide sequence ID" value="NZ_JAKWBL010000001.1"/>
</dbReference>
<reference evidence="1 2" key="1">
    <citation type="submission" date="2022-02" db="EMBL/GenBank/DDBJ databases">
        <authorList>
            <person name="Min J."/>
        </authorList>
    </citation>
    <scope>NUCLEOTIDE SEQUENCE [LARGE SCALE GENOMIC DNA]</scope>
    <source>
        <strain evidence="1 2">GR10-1</strain>
    </source>
</reference>
<proteinExistence type="predicted"/>
<organism evidence="1 2">
    <name type="scientific">Niabella ginsengisoli</name>
    <dbReference type="NCBI Taxonomy" id="522298"/>
    <lineage>
        <taxon>Bacteria</taxon>
        <taxon>Pseudomonadati</taxon>
        <taxon>Bacteroidota</taxon>
        <taxon>Chitinophagia</taxon>
        <taxon>Chitinophagales</taxon>
        <taxon>Chitinophagaceae</taxon>
        <taxon>Niabella</taxon>
    </lineage>
</organism>
<evidence type="ECO:0000313" key="2">
    <source>
        <dbReference type="Proteomes" id="UP001202248"/>
    </source>
</evidence>
<dbReference type="Proteomes" id="UP001202248">
    <property type="component" value="Unassembled WGS sequence"/>
</dbReference>